<evidence type="ECO:0000313" key="9">
    <source>
        <dbReference type="Proteomes" id="UP000663699"/>
    </source>
</evidence>
<reference evidence="8" key="1">
    <citation type="submission" date="2020-06" db="EMBL/GenBank/DDBJ databases">
        <title>Genomes of multiple members of Pneumocystis genus reveal paths to human pathogen Pneumocystis jirovecii.</title>
        <authorList>
            <person name="Cisse O.H."/>
            <person name="Ma L."/>
            <person name="Dekker J."/>
            <person name="Khil P."/>
            <person name="Jo J."/>
            <person name="Brenchley J."/>
            <person name="Blair R."/>
            <person name="Pahar B."/>
            <person name="Chabe M."/>
            <person name="Van Rompay K.A."/>
            <person name="Keesler R."/>
            <person name="Sukura A."/>
            <person name="Hirsch V."/>
            <person name="Kutty G."/>
            <person name="Liu Y."/>
            <person name="Peng L."/>
            <person name="Chen J."/>
            <person name="Song J."/>
            <person name="Weissenbacher-Lang C."/>
            <person name="Xu J."/>
            <person name="Upham N.S."/>
            <person name="Stajich J.E."/>
            <person name="Cuomo C.A."/>
            <person name="Cushion M.T."/>
            <person name="Kovacs J.A."/>
        </authorList>
    </citation>
    <scope>NUCLEOTIDE SEQUENCE</scope>
    <source>
        <strain evidence="8">2A</strain>
    </source>
</reference>
<dbReference type="PANTHER" id="PTHR18898">
    <property type="entry name" value="NUCLEOPROTEIN TPR-RELATED"/>
    <property type="match status" value="1"/>
</dbReference>
<sequence>MILGSSPDIGRISSFLDLSSDFIASLESREETRLLLSGILKKACEFEELKKSKVVLEVNYEQETHAANRRLQSVKNELETSLEDNRYLKEQSTLYKTTSEKLETEIAGLRSANADLKENVYTLESRNRVLEGEKREVVEVLERKTQEILRQEEEYQNLMERYGKLRNEMNTVESENHELKDKEISWKFKEQSSLQEIELLKKNIEWLNKEIEDKTNEFSEYRKDKVCQSKKLENTVSASTIHENNANSSKKNLEKMSGKLEETLFKLKECQDKIVEQEESFRNEMDIQHRLSELLEQNLKNSKQRIVELEEHLDEDSTKEGQEAFKWMNIAEKEKNRADSMELQLEELETKVEKLQVELIVAKDQLSQGIGNENTPLGIGLLSPSAQTANKLQKSGMSLTKLYSEYISVKEQLESEKKHNEIMKNNFNDLLSDLETRAPQIHEQREEFSRLQVEIADISEMLQESNELKEKIDRENKMLKIHIKDLEQEKLLYLQQTRDLSRQIQCLLYEMEVQNYTGVIMTEEEKSAIKKISESDVIEPTDTHLLISERLTLFKDIKALQEQNQNLLKVIRELGTRMEKEELENRERLENLESAAITEANNLIEDMKEEMKKLKTKMDSYIRERDMFRRMLVYNGQADPLSSSDLKTNELDAISAIKSQNALRELQIQFDQYRNETSINNKTLSQQLRDVTNHNSNLQIQLAKMTSQVELFSERYNMLSENADILRNERDSIGLRNQQMQETLAKQDLKLLHLSEEVIEFKSNIDNLRTETANLKAEKQLWKNIEMRLTSDNENLTLEKNRLNKLLTDLQEILNEKERIDSESRRRLIEQNELIEKELQQIRHKATEENEEYKKLMMRKEHDFLEYQSKINNLTTKYSETYENLLVAQTAQQNLQSKVDELSILLRSTEEKLLVYQKNTAESLENESLSKEQQLEIEITNLRSSLDIAKSEAAQAKKYADQMKLISHAAEETLQDMNNIHDEYKASVEKLLLDKENNIKELTQKINNIFEELETSKKELLQFETSQNEQRENFDNEKKELIAKIERLEEIEKLSVKAQDDYKEDLRKQFQILQEARSSYERELVSHAETANNLQLLRQENSELKTEILNLNKDNESFKFQLSTSENSWKTLKENYEKELQDIKTRCDELVHQNNLLHNQFENISVQALKLQKVATQDDTHDLNDTATCDKSTEDLKEIVRFLRREKEIVDCQYELSIQENKRIKHELSKTLKSLDKVRLTLNSERQQKSDLINSTSQYQDLMSKINELNILRESNTVLRTENKINVEKLKEHEKSIQNLTSQIQPLEDQLRMLQAEQEVKESQLKLTQEDNERWKNRVQQILQKHGQTDPDELKNLKDKLIHIETENSKILQEHQNAKEEIEKLSLQNTNLANAWKAKYDRLITQSKEKIQTIRSQILQKTQELEIKTKSEEDLKKQISQLQEIISKEQEANVQEKNKTDKSENSIISFESEKIKWETEKRSLQDKFQEEIQLKEKMYSEKVAELEKIKETSDQEAKKLKAKALVFFREKNSALEELKKANAQLSKLQDTIQLLKDSNTEELIKKKVEERLSELEKNRNDEIELQVNNRIKELQRDLENKGTKTIQDTKLDDNFPKNLTNNNMETIIYSRIEKEKEQWKEDHKQALLAKEAELKKIHEEKLKAFIEQTKKNANTTALRASPIKEQIEKILSKRLSTELSKAQSGWENETQTKIKEALEKQELQLKNKHTQDIENLRKENEMRNKLKLSKAEKQISDLKNRITLLESKKTELSQNLIEKPNDNLKEHTETKPNVMGSIIQHIRQKSEVGSRDLKKQIKPKYIEKDTPSQADKSMSLEADKPLESNIESNVSDSANIQTPKEISNTSDNISDNSTSDNTVISSKPLSATAANFVPTKRIREESSVTSETSTNFRKRKINESSDLNVKKES</sequence>
<dbReference type="GO" id="GO:0006406">
    <property type="term" value="P:mRNA export from nucleus"/>
    <property type="evidence" value="ECO:0007669"/>
    <property type="project" value="TreeGrafter"/>
</dbReference>
<dbReference type="EMBL" id="CP054539">
    <property type="protein sequence ID" value="QSL65789.1"/>
    <property type="molecule type" value="Genomic_DNA"/>
</dbReference>
<evidence type="ECO:0000256" key="2">
    <source>
        <dbReference type="ARBA" id="ARBA00023054"/>
    </source>
</evidence>
<feature type="coiled-coil region" evidence="4">
    <location>
        <begin position="557"/>
        <end position="624"/>
    </location>
</feature>
<evidence type="ECO:0000256" key="5">
    <source>
        <dbReference type="SAM" id="MobiDB-lite"/>
    </source>
</evidence>
<feature type="region of interest" description="Disordered" evidence="5">
    <location>
        <begin position="1802"/>
        <end position="1929"/>
    </location>
</feature>
<feature type="compositionally biased region" description="Polar residues" evidence="5">
    <location>
        <begin position="1845"/>
        <end position="1861"/>
    </location>
</feature>
<dbReference type="InterPro" id="IPR012929">
    <property type="entry name" value="Nucleoprot-TPR/MLP1-2_dom"/>
</dbReference>
<feature type="domain" description="NUA/TPR/MLP1-2-like" evidence="7">
    <location>
        <begin position="479"/>
        <end position="582"/>
    </location>
</feature>
<accession>A0A899G2W2</accession>
<dbReference type="PANTHER" id="PTHR18898:SF2">
    <property type="entry name" value="NUCLEOPROTEIN TPR"/>
    <property type="match status" value="1"/>
</dbReference>
<evidence type="ECO:0000259" key="7">
    <source>
        <dbReference type="Pfam" id="PF25785"/>
    </source>
</evidence>
<keyword evidence="9" id="KW-1185">Reference proteome</keyword>
<feature type="coiled-coil region" evidence="4">
    <location>
        <begin position="1503"/>
        <end position="1585"/>
    </location>
</feature>
<feature type="coiled-coil region" evidence="4">
    <location>
        <begin position="441"/>
        <end position="503"/>
    </location>
</feature>
<evidence type="ECO:0000313" key="8">
    <source>
        <dbReference type="EMBL" id="QSL65789.1"/>
    </source>
</evidence>
<dbReference type="OrthoDB" id="343070at2759"/>
<dbReference type="GO" id="GO:0006606">
    <property type="term" value="P:protein import into nucleus"/>
    <property type="evidence" value="ECO:0007669"/>
    <property type="project" value="InterPro"/>
</dbReference>
<keyword evidence="3" id="KW-0539">Nucleus</keyword>
<evidence type="ECO:0000259" key="6">
    <source>
        <dbReference type="Pfam" id="PF07926"/>
    </source>
</evidence>
<feature type="coiled-coil region" evidence="4">
    <location>
        <begin position="985"/>
        <end position="1153"/>
    </location>
</feature>
<feature type="compositionally biased region" description="Low complexity" evidence="5">
    <location>
        <begin position="1862"/>
        <end position="1878"/>
    </location>
</feature>
<feature type="coiled-coil region" evidence="4">
    <location>
        <begin position="292"/>
        <end position="365"/>
    </location>
</feature>
<comment type="subcellular location">
    <subcellularLocation>
        <location evidence="1">Nucleus</location>
    </subcellularLocation>
</comment>
<dbReference type="Proteomes" id="UP000663699">
    <property type="component" value="Chromosome 8"/>
</dbReference>
<feature type="coiled-coil region" evidence="4">
    <location>
        <begin position="1629"/>
        <end position="1660"/>
    </location>
</feature>
<feature type="coiled-coil region" evidence="4">
    <location>
        <begin position="892"/>
        <end position="952"/>
    </location>
</feature>
<proteinExistence type="predicted"/>
<gene>
    <name evidence="8" type="ORF">MERGE_000067</name>
</gene>
<dbReference type="GO" id="GO:0017056">
    <property type="term" value="F:structural constituent of nuclear pore"/>
    <property type="evidence" value="ECO:0007669"/>
    <property type="project" value="TreeGrafter"/>
</dbReference>
<feature type="coiled-coil region" evidence="4">
    <location>
        <begin position="1425"/>
        <end position="1459"/>
    </location>
</feature>
<feature type="coiled-coil region" evidence="4">
    <location>
        <begin position="656"/>
        <end position="863"/>
    </location>
</feature>
<feature type="coiled-coil region" evidence="4">
    <location>
        <begin position="1719"/>
        <end position="1775"/>
    </location>
</feature>
<feature type="domain" description="Nucleoprotein TPR/MLP1-2" evidence="6">
    <location>
        <begin position="1036"/>
        <end position="1164"/>
    </location>
</feature>
<evidence type="ECO:0008006" key="10">
    <source>
        <dbReference type="Google" id="ProtNLM"/>
    </source>
</evidence>
<dbReference type="Pfam" id="PF07926">
    <property type="entry name" value="TPR_MLP1_2"/>
    <property type="match status" value="1"/>
</dbReference>
<name>A0A899G2W2_9ASCO</name>
<feature type="compositionally biased region" description="Basic and acidic residues" evidence="5">
    <location>
        <begin position="1804"/>
        <end position="1826"/>
    </location>
</feature>
<protein>
    <recommendedName>
        <fullName evidence="10">Nucleoprotein TPR/MLP1 domain-containing protein</fullName>
    </recommendedName>
</protein>
<feature type="compositionally biased region" description="Polar residues" evidence="5">
    <location>
        <begin position="1879"/>
        <end position="1889"/>
    </location>
</feature>
<dbReference type="InterPro" id="IPR057974">
    <property type="entry name" value="NUA/TPR/MLP1-2-like_dom"/>
</dbReference>
<evidence type="ECO:0000256" key="3">
    <source>
        <dbReference type="ARBA" id="ARBA00023242"/>
    </source>
</evidence>
<evidence type="ECO:0000256" key="4">
    <source>
        <dbReference type="SAM" id="Coils"/>
    </source>
</evidence>
<dbReference type="GO" id="GO:0005643">
    <property type="term" value="C:nuclear pore"/>
    <property type="evidence" value="ECO:0007669"/>
    <property type="project" value="TreeGrafter"/>
</dbReference>
<keyword evidence="2 4" id="KW-0175">Coiled coil</keyword>
<feature type="coiled-coil region" evidence="4">
    <location>
        <begin position="57"/>
        <end position="224"/>
    </location>
</feature>
<organism evidence="8 9">
    <name type="scientific">Pneumocystis wakefieldiae</name>
    <dbReference type="NCBI Taxonomy" id="38082"/>
    <lineage>
        <taxon>Eukaryota</taxon>
        <taxon>Fungi</taxon>
        <taxon>Dikarya</taxon>
        <taxon>Ascomycota</taxon>
        <taxon>Taphrinomycotina</taxon>
        <taxon>Pneumocystomycetes</taxon>
        <taxon>Pneumocystaceae</taxon>
        <taxon>Pneumocystis</taxon>
    </lineage>
</organism>
<dbReference type="Pfam" id="PF25785">
    <property type="entry name" value="TPR"/>
    <property type="match status" value="1"/>
</dbReference>
<feature type="coiled-coil region" evidence="4">
    <location>
        <begin position="1290"/>
        <end position="1395"/>
    </location>
</feature>
<evidence type="ECO:0000256" key="1">
    <source>
        <dbReference type="ARBA" id="ARBA00004123"/>
    </source>
</evidence>